<feature type="compositionally biased region" description="Polar residues" evidence="1">
    <location>
        <begin position="356"/>
        <end position="372"/>
    </location>
</feature>
<keyword evidence="3" id="KW-1185">Reference proteome</keyword>
<proteinExistence type="predicted"/>
<dbReference type="Proteomes" id="UP001302126">
    <property type="component" value="Unassembled WGS sequence"/>
</dbReference>
<sequence>MATTSRQLRPNVDFEIHVDHRNTAHKNVRGNHLNFSNRFSALQESLPLTNIQNIQNSNPTIDSLSRDLDNFHLHSSIKEQNHNPFPKPERRVRLSVDNNTECEQQDFACNSKSRKSSGTSIAGSENFDHNNALAVAHQHLPSSLEQYKKHEEGQFEWLLTIPVSKLSSASNKGSHDDTSSVSHGEKKLLFGCNLMHHRSQSAGALGNDGKPANVYTLLATRIESEEESVMTDTPIVLEEAESTIANASNDNSIVLETTSESQHVTDGPSTTAMDHMQRRSESAMSHVSTEYHLTVSPQPPRPLSRIEDSVEELDKLEEELEAMEEVAQLDRVVSLEPVDPSPAPVEEPTPRPASALTRTGYSGTRPPSTVSGTLRIRSHLERRSSTRVSRASEDDDSRTTVNASTRPVSTLNKPTASSTVRKSAPRPTSLLPPKAMAKSSRPTSVPAFELPGEAIARRLKEQRAARLSQHATPEQAAAVAAQFSPSKPHVKSTKPPTKPAFELPGEAISRRRREEREARLRAQEEEERKRREFKAKPIRAGIAAASPGSFPRETVTSRQRRMEAAAAANGSSGASTTAGSGLPAAATAAARKRHSIAVGSLSTSAHLSSSTAASRGRTSMAPASAGSASSRGTSTTSGGTGGASGAPANRGKEIFARDNSYTAEREREKKERELAAKLARQEAAERSRALSREWKEKMNRKRASMMASITTTTSAR</sequence>
<feature type="compositionally biased region" description="Pro residues" evidence="1">
    <location>
        <begin position="339"/>
        <end position="351"/>
    </location>
</feature>
<dbReference type="EMBL" id="MU864368">
    <property type="protein sequence ID" value="KAK4190155.1"/>
    <property type="molecule type" value="Genomic_DNA"/>
</dbReference>
<protein>
    <submittedName>
        <fullName evidence="2">Uncharacterized protein</fullName>
    </submittedName>
</protein>
<accession>A0AAN6WXU5</accession>
<comment type="caution">
    <text evidence="2">The sequence shown here is derived from an EMBL/GenBank/DDBJ whole genome shotgun (WGS) entry which is preliminary data.</text>
</comment>
<feature type="compositionally biased region" description="Low complexity" evidence="1">
    <location>
        <begin position="600"/>
        <end position="637"/>
    </location>
</feature>
<evidence type="ECO:0000313" key="3">
    <source>
        <dbReference type="Proteomes" id="UP001302126"/>
    </source>
</evidence>
<reference evidence="2" key="1">
    <citation type="journal article" date="2023" name="Mol. Phylogenet. Evol.">
        <title>Genome-scale phylogeny and comparative genomics of the fungal order Sordariales.</title>
        <authorList>
            <person name="Hensen N."/>
            <person name="Bonometti L."/>
            <person name="Westerberg I."/>
            <person name="Brannstrom I.O."/>
            <person name="Guillou S."/>
            <person name="Cros-Aarteil S."/>
            <person name="Calhoun S."/>
            <person name="Haridas S."/>
            <person name="Kuo A."/>
            <person name="Mondo S."/>
            <person name="Pangilinan J."/>
            <person name="Riley R."/>
            <person name="LaButti K."/>
            <person name="Andreopoulos B."/>
            <person name="Lipzen A."/>
            <person name="Chen C."/>
            <person name="Yan M."/>
            <person name="Daum C."/>
            <person name="Ng V."/>
            <person name="Clum A."/>
            <person name="Steindorff A."/>
            <person name="Ohm R.A."/>
            <person name="Martin F."/>
            <person name="Silar P."/>
            <person name="Natvig D.O."/>
            <person name="Lalanne C."/>
            <person name="Gautier V."/>
            <person name="Ament-Velasquez S.L."/>
            <person name="Kruys A."/>
            <person name="Hutchinson M.I."/>
            <person name="Powell A.J."/>
            <person name="Barry K."/>
            <person name="Miller A.N."/>
            <person name="Grigoriev I.V."/>
            <person name="Debuchy R."/>
            <person name="Gladieux P."/>
            <person name="Hiltunen Thoren M."/>
            <person name="Johannesson H."/>
        </authorList>
    </citation>
    <scope>NUCLEOTIDE SEQUENCE</scope>
    <source>
        <strain evidence="2">PSN309</strain>
    </source>
</reference>
<reference evidence="2" key="2">
    <citation type="submission" date="2023-05" db="EMBL/GenBank/DDBJ databases">
        <authorList>
            <consortium name="Lawrence Berkeley National Laboratory"/>
            <person name="Steindorff A."/>
            <person name="Hensen N."/>
            <person name="Bonometti L."/>
            <person name="Westerberg I."/>
            <person name="Brannstrom I.O."/>
            <person name="Guillou S."/>
            <person name="Cros-Aarteil S."/>
            <person name="Calhoun S."/>
            <person name="Haridas S."/>
            <person name="Kuo A."/>
            <person name="Mondo S."/>
            <person name="Pangilinan J."/>
            <person name="Riley R."/>
            <person name="Labutti K."/>
            <person name="Andreopoulos B."/>
            <person name="Lipzen A."/>
            <person name="Chen C."/>
            <person name="Yanf M."/>
            <person name="Daum C."/>
            <person name="Ng V."/>
            <person name="Clum A."/>
            <person name="Ohm R."/>
            <person name="Martin F."/>
            <person name="Silar P."/>
            <person name="Natvig D."/>
            <person name="Lalanne C."/>
            <person name="Gautier V."/>
            <person name="Ament-Velasquez S.L."/>
            <person name="Kruys A."/>
            <person name="Hutchinson M.I."/>
            <person name="Powell A.J."/>
            <person name="Barry K."/>
            <person name="Miller A.N."/>
            <person name="Grigoriev I.V."/>
            <person name="Debuchy R."/>
            <person name="Gladieux P."/>
            <person name="Thoren M.H."/>
            <person name="Johannesson H."/>
        </authorList>
    </citation>
    <scope>NUCLEOTIDE SEQUENCE</scope>
    <source>
        <strain evidence="2">PSN309</strain>
    </source>
</reference>
<feature type="region of interest" description="Disordered" evidence="1">
    <location>
        <begin position="331"/>
        <end position="449"/>
    </location>
</feature>
<organism evidence="2 3">
    <name type="scientific">Podospora australis</name>
    <dbReference type="NCBI Taxonomy" id="1536484"/>
    <lineage>
        <taxon>Eukaryota</taxon>
        <taxon>Fungi</taxon>
        <taxon>Dikarya</taxon>
        <taxon>Ascomycota</taxon>
        <taxon>Pezizomycotina</taxon>
        <taxon>Sordariomycetes</taxon>
        <taxon>Sordariomycetidae</taxon>
        <taxon>Sordariales</taxon>
        <taxon>Podosporaceae</taxon>
        <taxon>Podospora</taxon>
    </lineage>
</organism>
<name>A0AAN6WXU5_9PEZI</name>
<feature type="compositionally biased region" description="Polar residues" evidence="1">
    <location>
        <begin position="399"/>
        <end position="421"/>
    </location>
</feature>
<feature type="region of interest" description="Disordered" evidence="1">
    <location>
        <begin position="462"/>
        <end position="716"/>
    </location>
</feature>
<feature type="compositionally biased region" description="Low complexity" evidence="1">
    <location>
        <begin position="704"/>
        <end position="716"/>
    </location>
</feature>
<evidence type="ECO:0000313" key="2">
    <source>
        <dbReference type="EMBL" id="KAK4190155.1"/>
    </source>
</evidence>
<gene>
    <name evidence="2" type="ORF">QBC35DRAFT_94009</name>
</gene>
<evidence type="ECO:0000256" key="1">
    <source>
        <dbReference type="SAM" id="MobiDB-lite"/>
    </source>
</evidence>
<feature type="compositionally biased region" description="Basic and acidic residues" evidence="1">
    <location>
        <begin position="663"/>
        <end position="697"/>
    </location>
</feature>
<feature type="compositionally biased region" description="Low complexity" evidence="1">
    <location>
        <begin position="564"/>
        <end position="589"/>
    </location>
</feature>
<dbReference type="AlphaFoldDB" id="A0AAN6WXU5"/>
<feature type="compositionally biased region" description="Basic and acidic residues" evidence="1">
    <location>
        <begin position="508"/>
        <end position="530"/>
    </location>
</feature>
<feature type="region of interest" description="Disordered" evidence="1">
    <location>
        <begin position="284"/>
        <end position="303"/>
    </location>
</feature>